<feature type="domain" description="Mab-21-like nucleotidyltransferase" evidence="9">
    <location>
        <begin position="159"/>
        <end position="241"/>
    </location>
</feature>
<evidence type="ECO:0000256" key="2">
    <source>
        <dbReference type="ARBA" id="ARBA00008307"/>
    </source>
</evidence>
<keyword evidence="11" id="KW-1185">Reference proteome</keyword>
<keyword evidence="6" id="KW-0547">Nucleotide-binding</keyword>
<evidence type="ECO:0000256" key="3">
    <source>
        <dbReference type="ARBA" id="ARBA00022679"/>
    </source>
</evidence>
<evidence type="ECO:0000256" key="1">
    <source>
        <dbReference type="ARBA" id="ARBA00001946"/>
    </source>
</evidence>
<evidence type="ECO:0000256" key="5">
    <source>
        <dbReference type="ARBA" id="ARBA00022723"/>
    </source>
</evidence>
<feature type="domain" description="Mab-21-like HhH/H2TH-like" evidence="10">
    <location>
        <begin position="260"/>
        <end position="337"/>
    </location>
</feature>
<dbReference type="PANTHER" id="PTHR10656:SF42">
    <property type="entry name" value="CYCLIC GMP-AMP SYNTHASE-LIKE PROTEIN-RELATED"/>
    <property type="match status" value="1"/>
</dbReference>
<comment type="similarity">
    <text evidence="2">Belongs to the mab-21 family.</text>
</comment>
<gene>
    <name evidence="12" type="primary">LOC111114551</name>
</gene>
<keyword evidence="5" id="KW-0479">Metal-binding</keyword>
<reference evidence="12" key="1">
    <citation type="submission" date="2025-08" db="UniProtKB">
        <authorList>
            <consortium name="RefSeq"/>
        </authorList>
    </citation>
    <scope>IDENTIFICATION</scope>
    <source>
        <tissue evidence="12">Whole sample</tissue>
    </source>
</reference>
<keyword evidence="3" id="KW-0808">Transferase</keyword>
<evidence type="ECO:0000259" key="9">
    <source>
        <dbReference type="Pfam" id="PF03281"/>
    </source>
</evidence>
<organism evidence="11 12">
    <name type="scientific">Crassostrea virginica</name>
    <name type="common">Eastern oyster</name>
    <dbReference type="NCBI Taxonomy" id="6565"/>
    <lineage>
        <taxon>Eukaryota</taxon>
        <taxon>Metazoa</taxon>
        <taxon>Spiralia</taxon>
        <taxon>Lophotrochozoa</taxon>
        <taxon>Mollusca</taxon>
        <taxon>Bivalvia</taxon>
        <taxon>Autobranchia</taxon>
        <taxon>Pteriomorphia</taxon>
        <taxon>Ostreida</taxon>
        <taxon>Ostreoidea</taxon>
        <taxon>Ostreidae</taxon>
        <taxon>Crassostrea</taxon>
    </lineage>
</organism>
<dbReference type="InterPro" id="IPR024810">
    <property type="entry name" value="MAB21L/cGLR"/>
</dbReference>
<dbReference type="Proteomes" id="UP000694844">
    <property type="component" value="Chromosome 9"/>
</dbReference>
<dbReference type="GO" id="GO:0016779">
    <property type="term" value="F:nucleotidyltransferase activity"/>
    <property type="evidence" value="ECO:0007669"/>
    <property type="project" value="UniProtKB-KW"/>
</dbReference>
<dbReference type="PANTHER" id="PTHR10656">
    <property type="entry name" value="CELL FATE DETERMINING PROTEIN MAB21-RELATED"/>
    <property type="match status" value="1"/>
</dbReference>
<dbReference type="InterPro" id="IPR046906">
    <property type="entry name" value="Mab-21_HhH/H2TH-like"/>
</dbReference>
<dbReference type="RefSeq" id="XP_022308610.1">
    <property type="nucleotide sequence ID" value="XM_022452902.1"/>
</dbReference>
<evidence type="ECO:0000259" key="10">
    <source>
        <dbReference type="Pfam" id="PF20266"/>
    </source>
</evidence>
<evidence type="ECO:0000256" key="8">
    <source>
        <dbReference type="ARBA" id="ARBA00022842"/>
    </source>
</evidence>
<evidence type="ECO:0000313" key="11">
    <source>
        <dbReference type="Proteomes" id="UP000694844"/>
    </source>
</evidence>
<dbReference type="Pfam" id="PF03281">
    <property type="entry name" value="Mab-21"/>
    <property type="match status" value="1"/>
</dbReference>
<evidence type="ECO:0000256" key="7">
    <source>
        <dbReference type="ARBA" id="ARBA00022840"/>
    </source>
</evidence>
<dbReference type="GO" id="GO:0046872">
    <property type="term" value="F:metal ion binding"/>
    <property type="evidence" value="ECO:0007669"/>
    <property type="project" value="UniProtKB-KW"/>
</dbReference>
<protein>
    <submittedName>
        <fullName evidence="12">Uncharacterized protein LOC111114551</fullName>
    </submittedName>
</protein>
<proteinExistence type="inferred from homology"/>
<dbReference type="KEGG" id="cvn:111114551"/>
<dbReference type="OrthoDB" id="6048940at2759"/>
<accession>A0A8B8BZ76</accession>
<evidence type="ECO:0000256" key="6">
    <source>
        <dbReference type="ARBA" id="ARBA00022741"/>
    </source>
</evidence>
<name>A0A8B8BZ76_CRAVI</name>
<dbReference type="GeneID" id="111114551"/>
<dbReference type="SMART" id="SM01265">
    <property type="entry name" value="Mab-21"/>
    <property type="match status" value="1"/>
</dbReference>
<dbReference type="GO" id="GO:0005524">
    <property type="term" value="F:ATP binding"/>
    <property type="evidence" value="ECO:0007669"/>
    <property type="project" value="UniProtKB-KW"/>
</dbReference>
<dbReference type="AlphaFoldDB" id="A0A8B8BZ76"/>
<dbReference type="InterPro" id="IPR046903">
    <property type="entry name" value="Mab-21-like_nuc_Trfase"/>
</dbReference>
<keyword evidence="8" id="KW-0460">Magnesium</keyword>
<keyword evidence="4" id="KW-0548">Nucleotidyltransferase</keyword>
<dbReference type="Gene3D" id="1.10.1410.40">
    <property type="match status" value="1"/>
</dbReference>
<evidence type="ECO:0000256" key="4">
    <source>
        <dbReference type="ARBA" id="ARBA00022695"/>
    </source>
</evidence>
<comment type="cofactor">
    <cofactor evidence="1">
        <name>Mg(2+)</name>
        <dbReference type="ChEBI" id="CHEBI:18420"/>
    </cofactor>
</comment>
<evidence type="ECO:0000313" key="12">
    <source>
        <dbReference type="RefSeq" id="XP_022308610.1"/>
    </source>
</evidence>
<sequence>MAAYQSSQIVMTLQKISESVYVGLCLKIGTPQQVAIRRDVPDVTELLEHKVARTDEYVTMTSGSHREGFRIQGSDVDFMYWPNNHRVLWDFSQALLYNTHRHRLILCDSSESPPGFTLLWLPMELAADVLSACVRMNGALYISSEKYKTRIQMQPDETVHGPCSSGIFGNLEYDLAHCFVSDFWPPSASSWIDRCQSWPPSPVVNDIVRSGCHFVPIGHKLGNNVDNEWRISFSQAEQKLVYAMNHTQFLPYGLLKLFVKEINNGLSENEKLLCSYHMKTAIFWTIQRNTIAQWCPQQLLAGFWACFKLLLKWVYEGFCPNFFIPENNMFLNKVYGVAQKNLFAKLYGLYEKRITFLLQNPFISSYIMDILCNPRLSVCTDEHSLISEVVLAKELFNEIDIKDTLSQIHNLHHNMKNLQVAEHLIRSPLTQYQIAMLQTLTANILQTSAFLLHEMYTSTSGINNDMYIADKRSCYMLKLAAKFGFVSDLLYIALYCHKTLRHQETLSIIEMIKVKLAQPGLMYRRHVDPESYTEAGGGGNPGLQR</sequence>
<dbReference type="Pfam" id="PF20266">
    <property type="entry name" value="Mab-21_C"/>
    <property type="match status" value="1"/>
</dbReference>
<keyword evidence="7" id="KW-0067">ATP-binding</keyword>